<protein>
    <submittedName>
        <fullName evidence="1">Uncharacterized protein</fullName>
    </submittedName>
</protein>
<dbReference type="OrthoDB" id="8085116at2"/>
<name>A0A3A5KLY4_9HYPH</name>
<proteinExistence type="predicted"/>
<evidence type="ECO:0000313" key="2">
    <source>
        <dbReference type="Proteomes" id="UP000272706"/>
    </source>
</evidence>
<keyword evidence="2" id="KW-1185">Reference proteome</keyword>
<organism evidence="1 2">
    <name type="scientific">Mesorhizobium waimense</name>
    <dbReference type="NCBI Taxonomy" id="1300307"/>
    <lineage>
        <taxon>Bacteria</taxon>
        <taxon>Pseudomonadati</taxon>
        <taxon>Pseudomonadota</taxon>
        <taxon>Alphaproteobacteria</taxon>
        <taxon>Hyphomicrobiales</taxon>
        <taxon>Phyllobacteriaceae</taxon>
        <taxon>Mesorhizobium</taxon>
    </lineage>
</organism>
<sequence>MDHLSAASIFNSRLSFWTAQGFAGAELYEQLAEDNELPSFFDPDDIAEIQGVLVGSVKKARHRGAGPAFIRLSSKVIKYPRPDYCRHLASKFVRRAA</sequence>
<reference evidence="1 2" key="1">
    <citation type="submission" date="2018-09" db="EMBL/GenBank/DDBJ databases">
        <title>Mesorhizobium carmichaelinearum sp. nov. isolated from Carmichaelinea spp. root nodules in New Zealand.</title>
        <authorList>
            <person name="De Meyer S.E."/>
        </authorList>
    </citation>
    <scope>NUCLEOTIDE SEQUENCE [LARGE SCALE GENOMIC DNA]</scope>
    <source>
        <strain evidence="1 2">ICMP19557</strain>
    </source>
</reference>
<accession>A0A3A5KLY4</accession>
<comment type="caution">
    <text evidence="1">The sequence shown here is derived from an EMBL/GenBank/DDBJ whole genome shotgun (WGS) entry which is preliminary data.</text>
</comment>
<dbReference type="EMBL" id="QZWZ01000027">
    <property type="protein sequence ID" value="RJT32111.1"/>
    <property type="molecule type" value="Genomic_DNA"/>
</dbReference>
<gene>
    <name evidence="1" type="ORF">D3227_27310</name>
</gene>
<dbReference type="Proteomes" id="UP000272706">
    <property type="component" value="Unassembled WGS sequence"/>
</dbReference>
<evidence type="ECO:0000313" key="1">
    <source>
        <dbReference type="EMBL" id="RJT32111.1"/>
    </source>
</evidence>
<dbReference type="RefSeq" id="WP_120017361.1">
    <property type="nucleotide sequence ID" value="NZ_QZWZ01000027.1"/>
</dbReference>
<dbReference type="AlphaFoldDB" id="A0A3A5KLY4"/>